<feature type="transmembrane region" description="Helical" evidence="2">
    <location>
        <begin position="498"/>
        <end position="522"/>
    </location>
</feature>
<feature type="compositionally biased region" description="Basic and acidic residues" evidence="1">
    <location>
        <begin position="365"/>
        <end position="381"/>
    </location>
</feature>
<feature type="compositionally biased region" description="Low complexity" evidence="1">
    <location>
        <begin position="199"/>
        <end position="212"/>
    </location>
</feature>
<evidence type="ECO:0000256" key="2">
    <source>
        <dbReference type="SAM" id="Phobius"/>
    </source>
</evidence>
<reference evidence="3 4" key="1">
    <citation type="submission" date="2018-09" db="EMBL/GenBank/DDBJ databases">
        <title>Roseovarius spongiae sp. nov., isolated from a marine sponge.</title>
        <authorList>
            <person name="Zhuang L."/>
            <person name="Luo L."/>
        </authorList>
    </citation>
    <scope>NUCLEOTIDE SEQUENCE [LARGE SCALE GENOMIC DNA]</scope>
    <source>
        <strain evidence="3 4">HN-E21</strain>
    </source>
</reference>
<feature type="compositionally biased region" description="Basic and acidic residues" evidence="1">
    <location>
        <begin position="428"/>
        <end position="438"/>
    </location>
</feature>
<feature type="compositionally biased region" description="Low complexity" evidence="1">
    <location>
        <begin position="825"/>
        <end position="836"/>
    </location>
</feature>
<comment type="caution">
    <text evidence="3">The sequence shown here is derived from an EMBL/GenBank/DDBJ whole genome shotgun (WGS) entry which is preliminary data.</text>
</comment>
<sequence>MKPNFALSLSFDGISLLHRRFPGWVLVDEVSLDTDDLNAALAALHDTATALDPSGLRTKLVIPNDQIKYLSVPAGATEAERDTVREALDGATPYAVDELAFDWARDGDTLHIAAVAHETLAEAEAFALDHAFAPVSFVATPEKGAFAGEPFFGVTDCARAQLPEGAEVERDSAPIRVIGVSKPAQDKDSAAPVVPPEAVPDAAEPPEAAPGKTAPPAPPEEPDRAAPPEDAGADDAIGEPVQAREESTEASETPDVPEKDEPVDAPNVTDEPAKPRSAPPEGVAKPDDAPSADVPEKDEPNDAPNVADEPLAAPAKTAPPPTPSPKPGKPDAPQPFTSIRASRDDVPGATPKLSAPSRLSGLKSPARDDGLRPGAAKDDPPLRSAATLPSPGAEIPLDSAQMAAAAASLRPDPELRLDADAAAQAEAEAEKIEPEKPRATFFSGRKPRHDGTDTPPPRRGADARRKTDRPAKTSFEDEKQRMTIFGARHQEVGGKPRFLGLILTAVLLLFLVGVAAWASIFLDDGLARLWRGVNDVEVAEVPPAIKEQAAAPATPEPEAVDDAEIAAPDPQPEPAAPMDGADATDRADDATNPPPPKAEELTPDVALTRYAATGIWQMAPDAPAPPRSADDADRLFDVSLDPDVEIGTPDTLPAARPAPTETPLPEPGESPPAGVTYDFDENGLVRATPEGAETPSGVMVYAAPPSLAPPADMQRVDDPASAEPSAETPPPAEESAVETSAAEPAADADADTDVAVMGDPASPLADIRPRPRPADLAPQTTETETGDDAALDPETAGGTSVTDEETAVAAAPLQQPGIRPRARPADASGAEAQEQAAEIDPEALEDAVALATQQTGQLDQPDPALFEDATPQAVSASLTPNQRPTNFAAIVKRTQDSMAAEPVAAAQVLAPSIPSSTSVAREATTRNAIKLRDVNLIGVYGSSKSRRALVRLPNGRYKKVKVGDALDGGKVAAIGDSELRYIKRGRNVTLRIPKG</sequence>
<feature type="region of interest" description="Disordered" evidence="1">
    <location>
        <begin position="546"/>
        <end position="604"/>
    </location>
</feature>
<keyword evidence="2" id="KW-0812">Transmembrane</keyword>
<keyword evidence="4" id="KW-1185">Reference proteome</keyword>
<protein>
    <recommendedName>
        <fullName evidence="5">Translation initiation factor 2</fullName>
    </recommendedName>
</protein>
<evidence type="ECO:0000256" key="1">
    <source>
        <dbReference type="SAM" id="MobiDB-lite"/>
    </source>
</evidence>
<organism evidence="3 4">
    <name type="scientific">Roseovarius spongiae</name>
    <dbReference type="NCBI Taxonomy" id="2320272"/>
    <lineage>
        <taxon>Bacteria</taxon>
        <taxon>Pseudomonadati</taxon>
        <taxon>Pseudomonadota</taxon>
        <taxon>Alphaproteobacteria</taxon>
        <taxon>Rhodobacterales</taxon>
        <taxon>Roseobacteraceae</taxon>
        <taxon>Roseovarius</taxon>
    </lineage>
</organism>
<dbReference type="EMBL" id="RAPE01000002">
    <property type="protein sequence ID" value="RKF14851.1"/>
    <property type="molecule type" value="Genomic_DNA"/>
</dbReference>
<gene>
    <name evidence="3" type="ORF">D6850_08245</name>
</gene>
<keyword evidence="2" id="KW-0472">Membrane</keyword>
<feature type="compositionally biased region" description="Basic and acidic residues" evidence="1">
    <location>
        <begin position="284"/>
        <end position="300"/>
    </location>
</feature>
<accession>A0A3A8AXM0</accession>
<evidence type="ECO:0008006" key="5">
    <source>
        <dbReference type="Google" id="ProtNLM"/>
    </source>
</evidence>
<feature type="region of interest" description="Disordered" evidence="1">
    <location>
        <begin position="180"/>
        <end position="475"/>
    </location>
</feature>
<keyword evidence="2" id="KW-1133">Transmembrane helix</keyword>
<evidence type="ECO:0000313" key="3">
    <source>
        <dbReference type="EMBL" id="RKF14851.1"/>
    </source>
</evidence>
<feature type="compositionally biased region" description="Pro residues" evidence="1">
    <location>
        <begin position="317"/>
        <end position="333"/>
    </location>
</feature>
<proteinExistence type="predicted"/>
<dbReference type="OrthoDB" id="7870459at2"/>
<dbReference type="Proteomes" id="UP000281128">
    <property type="component" value="Unassembled WGS sequence"/>
</dbReference>
<dbReference type="RefSeq" id="WP_121165732.1">
    <property type="nucleotide sequence ID" value="NZ_RAPE01000002.1"/>
</dbReference>
<feature type="compositionally biased region" description="Basic and acidic residues" evidence="1">
    <location>
        <begin position="459"/>
        <end position="475"/>
    </location>
</feature>
<feature type="compositionally biased region" description="Pro residues" evidence="1">
    <location>
        <begin position="660"/>
        <end position="670"/>
    </location>
</feature>
<name>A0A3A8AXM0_9RHOB</name>
<feature type="region of interest" description="Disordered" evidence="1">
    <location>
        <begin position="642"/>
        <end position="863"/>
    </location>
</feature>
<feature type="compositionally biased region" description="Low complexity" evidence="1">
    <location>
        <begin position="733"/>
        <end position="745"/>
    </location>
</feature>
<dbReference type="AlphaFoldDB" id="A0A3A8AXM0"/>
<evidence type="ECO:0000313" key="4">
    <source>
        <dbReference type="Proteomes" id="UP000281128"/>
    </source>
</evidence>